<feature type="transmembrane region" description="Helical" evidence="1">
    <location>
        <begin position="96"/>
        <end position="115"/>
    </location>
</feature>
<dbReference type="InterPro" id="IPR036116">
    <property type="entry name" value="FN3_sf"/>
</dbReference>
<name>A0A3P7TWV7_RODNA</name>
<evidence type="ECO:0008006" key="4">
    <source>
        <dbReference type="Google" id="ProtNLM"/>
    </source>
</evidence>
<evidence type="ECO:0000313" key="2">
    <source>
        <dbReference type="EMBL" id="VDO16874.1"/>
    </source>
</evidence>
<protein>
    <recommendedName>
        <fullName evidence="4">Fibronectin type-III domain-containing protein</fullName>
    </recommendedName>
</protein>
<dbReference type="Proteomes" id="UP000278807">
    <property type="component" value="Unassembled WGS sequence"/>
</dbReference>
<organism evidence="2 3">
    <name type="scientific">Rodentolepis nana</name>
    <name type="common">Dwarf tapeworm</name>
    <name type="synonym">Hymenolepis nana</name>
    <dbReference type="NCBI Taxonomy" id="102285"/>
    <lineage>
        <taxon>Eukaryota</taxon>
        <taxon>Metazoa</taxon>
        <taxon>Spiralia</taxon>
        <taxon>Lophotrochozoa</taxon>
        <taxon>Platyhelminthes</taxon>
        <taxon>Cestoda</taxon>
        <taxon>Eucestoda</taxon>
        <taxon>Cyclophyllidea</taxon>
        <taxon>Hymenolepididae</taxon>
        <taxon>Rodentolepis</taxon>
    </lineage>
</organism>
<accession>A0A3P7TWV7</accession>
<gene>
    <name evidence="2" type="ORF">HNAJ_LOCUS13727</name>
</gene>
<keyword evidence="1" id="KW-0812">Transmembrane</keyword>
<keyword evidence="3" id="KW-1185">Reference proteome</keyword>
<keyword evidence="1" id="KW-0472">Membrane</keyword>
<dbReference type="SUPFAM" id="SSF49265">
    <property type="entry name" value="Fibronectin type III"/>
    <property type="match status" value="1"/>
</dbReference>
<keyword evidence="1" id="KW-1133">Transmembrane helix</keyword>
<proteinExistence type="predicted"/>
<sequence length="126" mass="14160">MQQIWDKWAHLTWDSVNSPGPQAIHYLVNYTENGAQWTQLETTECVAVIPFHNGTLEAIVRATYTPCEGSETIHGNISKSVAIRNAYKGYCSCKTWIIFAAIPGAIILMENAILATKALRRRFHKP</sequence>
<evidence type="ECO:0000256" key="1">
    <source>
        <dbReference type="SAM" id="Phobius"/>
    </source>
</evidence>
<dbReference type="EMBL" id="UZAE01015980">
    <property type="protein sequence ID" value="VDO16874.1"/>
    <property type="molecule type" value="Genomic_DNA"/>
</dbReference>
<evidence type="ECO:0000313" key="3">
    <source>
        <dbReference type="Proteomes" id="UP000278807"/>
    </source>
</evidence>
<reference evidence="2 3" key="1">
    <citation type="submission" date="2018-11" db="EMBL/GenBank/DDBJ databases">
        <authorList>
            <consortium name="Pathogen Informatics"/>
        </authorList>
    </citation>
    <scope>NUCLEOTIDE SEQUENCE [LARGE SCALE GENOMIC DNA]</scope>
</reference>
<dbReference type="AlphaFoldDB" id="A0A3P7TWV7"/>